<gene>
    <name evidence="4" type="ORF">DC041_0002861</name>
</gene>
<evidence type="ECO:0000256" key="1">
    <source>
        <dbReference type="ARBA" id="ARBA00006484"/>
    </source>
</evidence>
<dbReference type="PANTHER" id="PTHR43899:SF13">
    <property type="entry name" value="RH59310P"/>
    <property type="match status" value="1"/>
</dbReference>
<protein>
    <submittedName>
        <fullName evidence="4">Uncharacterized protein</fullName>
    </submittedName>
</protein>
<dbReference type="GO" id="GO:0005783">
    <property type="term" value="C:endoplasmic reticulum"/>
    <property type="evidence" value="ECO:0007669"/>
    <property type="project" value="TreeGrafter"/>
</dbReference>
<dbReference type="AlphaFoldDB" id="A0A430Q064"/>
<dbReference type="GO" id="GO:0016491">
    <property type="term" value="F:oxidoreductase activity"/>
    <property type="evidence" value="ECO:0007669"/>
    <property type="project" value="UniProtKB-KW"/>
</dbReference>
<evidence type="ECO:0000256" key="3">
    <source>
        <dbReference type="SAM" id="MobiDB-lite"/>
    </source>
</evidence>
<evidence type="ECO:0000256" key="2">
    <source>
        <dbReference type="ARBA" id="ARBA00023002"/>
    </source>
</evidence>
<keyword evidence="5" id="KW-1185">Reference proteome</keyword>
<organism evidence="4 5">
    <name type="scientific">Schistosoma bovis</name>
    <name type="common">Blood fluke</name>
    <dbReference type="NCBI Taxonomy" id="6184"/>
    <lineage>
        <taxon>Eukaryota</taxon>
        <taxon>Metazoa</taxon>
        <taxon>Spiralia</taxon>
        <taxon>Lophotrochozoa</taxon>
        <taxon>Platyhelminthes</taxon>
        <taxon>Trematoda</taxon>
        <taxon>Digenea</taxon>
        <taxon>Strigeidida</taxon>
        <taxon>Schistosomatoidea</taxon>
        <taxon>Schistosomatidae</taxon>
        <taxon>Schistosoma</taxon>
    </lineage>
</organism>
<dbReference type="PANTHER" id="PTHR43899">
    <property type="entry name" value="RH59310P"/>
    <property type="match status" value="1"/>
</dbReference>
<feature type="region of interest" description="Disordered" evidence="3">
    <location>
        <begin position="24"/>
        <end position="50"/>
    </location>
</feature>
<dbReference type="Proteomes" id="UP000290809">
    <property type="component" value="Unassembled WGS sequence"/>
</dbReference>
<dbReference type="EMBL" id="QMKO01003651">
    <property type="protein sequence ID" value="RTG81036.1"/>
    <property type="molecule type" value="Genomic_DNA"/>
</dbReference>
<accession>A0A430Q064</accession>
<evidence type="ECO:0000313" key="4">
    <source>
        <dbReference type="EMBL" id="RTG81036.1"/>
    </source>
</evidence>
<proteinExistence type="inferred from homology"/>
<comment type="similarity">
    <text evidence="1">Belongs to the short-chain dehydrogenases/reductases (SDR) family.</text>
</comment>
<keyword evidence="2" id="KW-0560">Oxidoreductase</keyword>
<feature type="compositionally biased region" description="Low complexity" evidence="3">
    <location>
        <begin position="37"/>
        <end position="50"/>
    </location>
</feature>
<comment type="caution">
    <text evidence="4">The sequence shown here is derived from an EMBL/GenBank/DDBJ whole genome shotgun (WGS) entry which is preliminary data.</text>
</comment>
<reference evidence="4 5" key="1">
    <citation type="journal article" date="2019" name="PLoS Pathog.">
        <title>Genome sequence of the bovine parasite Schistosoma bovis Tanzania.</title>
        <authorList>
            <person name="Oey H."/>
            <person name="Zakrzewski M."/>
            <person name="Gobert G."/>
            <person name="Gravermann K."/>
            <person name="Stoye J."/>
            <person name="Jones M."/>
            <person name="Mcmanus D."/>
            <person name="Krause L."/>
        </authorList>
    </citation>
    <scope>NUCLEOTIDE SEQUENCE [LARGE SCALE GENOMIC DNA]</scope>
    <source>
        <strain evidence="4 5">TAN1997</strain>
    </source>
</reference>
<evidence type="ECO:0000313" key="5">
    <source>
        <dbReference type="Proteomes" id="UP000290809"/>
    </source>
</evidence>
<dbReference type="InterPro" id="IPR051019">
    <property type="entry name" value="VLCFA-Steroid_DH"/>
</dbReference>
<name>A0A430Q064_SCHBO</name>
<dbReference type="STRING" id="6184.A0A430Q064"/>
<sequence>MHGCRNWRNVCGMSGELSVGEFWSSPRSPLPPPPSPSTSSPSSSSSSSSSIMNFIAGCLAAEKYKKNVIIQTICPLFVSTNMTNLMKTTFFIPTAKVFAKSALGMFGVEQQTTGYFRHDLKEYLYNF</sequence>